<dbReference type="Proteomes" id="UP001472677">
    <property type="component" value="Unassembled WGS sequence"/>
</dbReference>
<dbReference type="Pfam" id="PF13456">
    <property type="entry name" value="RVT_3"/>
    <property type="match status" value="1"/>
</dbReference>
<organism evidence="2 3">
    <name type="scientific">Hibiscus sabdariffa</name>
    <name type="common">roselle</name>
    <dbReference type="NCBI Taxonomy" id="183260"/>
    <lineage>
        <taxon>Eukaryota</taxon>
        <taxon>Viridiplantae</taxon>
        <taxon>Streptophyta</taxon>
        <taxon>Embryophyta</taxon>
        <taxon>Tracheophyta</taxon>
        <taxon>Spermatophyta</taxon>
        <taxon>Magnoliopsida</taxon>
        <taxon>eudicotyledons</taxon>
        <taxon>Gunneridae</taxon>
        <taxon>Pentapetalae</taxon>
        <taxon>rosids</taxon>
        <taxon>malvids</taxon>
        <taxon>Malvales</taxon>
        <taxon>Malvaceae</taxon>
        <taxon>Malvoideae</taxon>
        <taxon>Hibiscus</taxon>
    </lineage>
</organism>
<name>A0ABR2AUB8_9ROSI</name>
<reference evidence="2 3" key="1">
    <citation type="journal article" date="2024" name="G3 (Bethesda)">
        <title>Genome assembly of Hibiscus sabdariffa L. provides insights into metabolisms of medicinal natural products.</title>
        <authorList>
            <person name="Kim T."/>
        </authorList>
    </citation>
    <scope>NUCLEOTIDE SEQUENCE [LARGE SCALE GENOMIC DNA]</scope>
    <source>
        <strain evidence="2">TK-2024</strain>
        <tissue evidence="2">Old leaves</tissue>
    </source>
</reference>
<dbReference type="PANTHER" id="PTHR47723">
    <property type="entry name" value="OS05G0353850 PROTEIN"/>
    <property type="match status" value="1"/>
</dbReference>
<dbReference type="InterPro" id="IPR044730">
    <property type="entry name" value="RNase_H-like_dom_plant"/>
</dbReference>
<feature type="domain" description="RNase H type-1" evidence="1">
    <location>
        <begin position="16"/>
        <end position="94"/>
    </location>
</feature>
<proteinExistence type="predicted"/>
<dbReference type="Gene3D" id="3.30.420.10">
    <property type="entry name" value="Ribonuclease H-like superfamily/Ribonuclease H"/>
    <property type="match status" value="1"/>
</dbReference>
<dbReference type="EMBL" id="JBBPBM010000299">
    <property type="protein sequence ID" value="KAK8497707.1"/>
    <property type="molecule type" value="Genomic_DNA"/>
</dbReference>
<evidence type="ECO:0000313" key="3">
    <source>
        <dbReference type="Proteomes" id="UP001472677"/>
    </source>
</evidence>
<dbReference type="InterPro" id="IPR002156">
    <property type="entry name" value="RNaseH_domain"/>
</dbReference>
<comment type="caution">
    <text evidence="2">The sequence shown here is derived from an EMBL/GenBank/DDBJ whole genome shotgun (WGS) entry which is preliminary data.</text>
</comment>
<gene>
    <name evidence="2" type="ORF">V6N12_018825</name>
</gene>
<protein>
    <recommendedName>
        <fullName evidence="1">RNase H type-1 domain-containing protein</fullName>
    </recommendedName>
</protein>
<dbReference type="InterPro" id="IPR036397">
    <property type="entry name" value="RNaseH_sf"/>
</dbReference>
<sequence length="133" mass="15115">MRIRWQKPSLGWCKLNTDETVNDVTGAASCRGVVCDDNGVWMIGFSKKIDICLTIKAKLRGLYEGLVTTWSIRIDKLVVESDCMELIKLFNNKHGNCVTNWLSKHALVDDFLCHCLMSPPTDVLFLWEHDGLN</sequence>
<dbReference type="CDD" id="cd06222">
    <property type="entry name" value="RNase_H_like"/>
    <property type="match status" value="1"/>
</dbReference>
<keyword evidence="3" id="KW-1185">Reference proteome</keyword>
<dbReference type="InterPro" id="IPR053151">
    <property type="entry name" value="RNase_H-like"/>
</dbReference>
<dbReference type="PANTHER" id="PTHR47723:SF13">
    <property type="entry name" value="PUTATIVE-RELATED"/>
    <property type="match status" value="1"/>
</dbReference>
<evidence type="ECO:0000313" key="2">
    <source>
        <dbReference type="EMBL" id="KAK8497707.1"/>
    </source>
</evidence>
<evidence type="ECO:0000259" key="1">
    <source>
        <dbReference type="Pfam" id="PF13456"/>
    </source>
</evidence>
<accession>A0ABR2AUB8</accession>